<dbReference type="Proteomes" id="UP001321749">
    <property type="component" value="Unassembled WGS sequence"/>
</dbReference>
<evidence type="ECO:0000313" key="2">
    <source>
        <dbReference type="Proteomes" id="UP001321749"/>
    </source>
</evidence>
<reference evidence="1" key="2">
    <citation type="submission" date="2023-06" db="EMBL/GenBank/DDBJ databases">
        <authorList>
            <consortium name="Lawrence Berkeley National Laboratory"/>
            <person name="Mondo S.J."/>
            <person name="Hensen N."/>
            <person name="Bonometti L."/>
            <person name="Westerberg I."/>
            <person name="Brannstrom I.O."/>
            <person name="Guillou S."/>
            <person name="Cros-Aarteil S."/>
            <person name="Calhoun S."/>
            <person name="Haridas S."/>
            <person name="Kuo A."/>
            <person name="Pangilinan J."/>
            <person name="Riley R."/>
            <person name="Labutti K."/>
            <person name="Andreopoulos B."/>
            <person name="Lipzen A."/>
            <person name="Chen C."/>
            <person name="Yanf M."/>
            <person name="Daum C."/>
            <person name="Ng V."/>
            <person name="Clum A."/>
            <person name="Steindorff A."/>
            <person name="Ohm R."/>
            <person name="Martin F."/>
            <person name="Silar P."/>
            <person name="Natvig D."/>
            <person name="Lalanne C."/>
            <person name="Gautier V."/>
            <person name="Ament-Velasquez S.L."/>
            <person name="Kruys A."/>
            <person name="Hutchinson M.I."/>
            <person name="Powell A.J."/>
            <person name="Barry K."/>
            <person name="Miller A.N."/>
            <person name="Grigoriev I.V."/>
            <person name="Debuchy R."/>
            <person name="Gladieux P."/>
            <person name="Thoren M.H."/>
            <person name="Johannesson H."/>
        </authorList>
    </citation>
    <scope>NUCLEOTIDE SEQUENCE</scope>
    <source>
        <strain evidence="1">PSN324</strain>
    </source>
</reference>
<proteinExistence type="predicted"/>
<organism evidence="1 2">
    <name type="scientific">Cladorrhinum samala</name>
    <dbReference type="NCBI Taxonomy" id="585594"/>
    <lineage>
        <taxon>Eukaryota</taxon>
        <taxon>Fungi</taxon>
        <taxon>Dikarya</taxon>
        <taxon>Ascomycota</taxon>
        <taxon>Pezizomycotina</taxon>
        <taxon>Sordariomycetes</taxon>
        <taxon>Sordariomycetidae</taxon>
        <taxon>Sordariales</taxon>
        <taxon>Podosporaceae</taxon>
        <taxon>Cladorrhinum</taxon>
    </lineage>
</organism>
<comment type="caution">
    <text evidence="1">The sequence shown here is derived from an EMBL/GenBank/DDBJ whole genome shotgun (WGS) entry which is preliminary data.</text>
</comment>
<sequence>MPDPGGDNESLTDESFPVRKYACPYYKREPWKHTNSRACAGPGWLEIHCIK</sequence>
<accession>A0AAV9H8A0</accession>
<keyword evidence="2" id="KW-1185">Reference proteome</keyword>
<dbReference type="AlphaFoldDB" id="A0AAV9H8A0"/>
<protein>
    <submittedName>
        <fullName evidence="1">Uncharacterized protein</fullName>
    </submittedName>
</protein>
<reference evidence="1" key="1">
    <citation type="journal article" date="2023" name="Mol. Phylogenet. Evol.">
        <title>Genome-scale phylogeny and comparative genomics of the fungal order Sordariales.</title>
        <authorList>
            <person name="Hensen N."/>
            <person name="Bonometti L."/>
            <person name="Westerberg I."/>
            <person name="Brannstrom I.O."/>
            <person name="Guillou S."/>
            <person name="Cros-Aarteil S."/>
            <person name="Calhoun S."/>
            <person name="Haridas S."/>
            <person name="Kuo A."/>
            <person name="Mondo S."/>
            <person name="Pangilinan J."/>
            <person name="Riley R."/>
            <person name="LaButti K."/>
            <person name="Andreopoulos B."/>
            <person name="Lipzen A."/>
            <person name="Chen C."/>
            <person name="Yan M."/>
            <person name="Daum C."/>
            <person name="Ng V."/>
            <person name="Clum A."/>
            <person name="Steindorff A."/>
            <person name="Ohm R.A."/>
            <person name="Martin F."/>
            <person name="Silar P."/>
            <person name="Natvig D.O."/>
            <person name="Lalanne C."/>
            <person name="Gautier V."/>
            <person name="Ament-Velasquez S.L."/>
            <person name="Kruys A."/>
            <person name="Hutchinson M.I."/>
            <person name="Powell A.J."/>
            <person name="Barry K."/>
            <person name="Miller A.N."/>
            <person name="Grigoriev I.V."/>
            <person name="Debuchy R."/>
            <person name="Gladieux P."/>
            <person name="Hiltunen Thoren M."/>
            <person name="Johannesson H."/>
        </authorList>
    </citation>
    <scope>NUCLEOTIDE SEQUENCE</scope>
    <source>
        <strain evidence="1">PSN324</strain>
    </source>
</reference>
<evidence type="ECO:0000313" key="1">
    <source>
        <dbReference type="EMBL" id="KAK4456539.1"/>
    </source>
</evidence>
<gene>
    <name evidence="1" type="ORF">QBC42DRAFT_190773</name>
</gene>
<dbReference type="EMBL" id="MU865198">
    <property type="protein sequence ID" value="KAK4456539.1"/>
    <property type="molecule type" value="Genomic_DNA"/>
</dbReference>
<name>A0AAV9H8A0_9PEZI</name>